<keyword evidence="5" id="KW-0460">Magnesium</keyword>
<evidence type="ECO:0000313" key="11">
    <source>
        <dbReference type="EMBL" id="EXZ45540.1"/>
    </source>
</evidence>
<dbReference type="PATRIC" id="fig|1339280.3.peg.1083"/>
<evidence type="ECO:0000256" key="4">
    <source>
        <dbReference type="ARBA" id="ARBA00022723"/>
    </source>
</evidence>
<evidence type="ECO:0000256" key="9">
    <source>
        <dbReference type="ARBA" id="ARBA00048173"/>
    </source>
</evidence>
<dbReference type="InterPro" id="IPR000123">
    <property type="entry name" value="Reverse_transcriptase_msDNA"/>
</dbReference>
<proteinExistence type="inferred from homology"/>
<dbReference type="PRINTS" id="PR00866">
    <property type="entry name" value="RNADNAPOLMS"/>
</dbReference>
<gene>
    <name evidence="11" type="ORF">M076_1117</name>
</gene>
<comment type="catalytic activity">
    <reaction evidence="9">
        <text>DNA(n) + a 2'-deoxyribonucleoside 5'-triphosphate = DNA(n+1) + diphosphate</text>
        <dbReference type="Rhea" id="RHEA:22508"/>
        <dbReference type="Rhea" id="RHEA-COMP:17339"/>
        <dbReference type="Rhea" id="RHEA-COMP:17340"/>
        <dbReference type="ChEBI" id="CHEBI:33019"/>
        <dbReference type="ChEBI" id="CHEBI:61560"/>
        <dbReference type="ChEBI" id="CHEBI:173112"/>
        <dbReference type="EC" id="2.7.7.49"/>
    </reaction>
</comment>
<evidence type="ECO:0000259" key="10">
    <source>
        <dbReference type="Pfam" id="PF00078"/>
    </source>
</evidence>
<dbReference type="GO" id="GO:0051607">
    <property type="term" value="P:defense response to virus"/>
    <property type="evidence" value="ECO:0007669"/>
    <property type="project" value="UniProtKB-KW"/>
</dbReference>
<dbReference type="RefSeq" id="WP_032570048.1">
    <property type="nucleotide sequence ID" value="NZ_JGDM01000021.1"/>
</dbReference>
<evidence type="ECO:0000256" key="3">
    <source>
        <dbReference type="ARBA" id="ARBA00022695"/>
    </source>
</evidence>
<evidence type="ECO:0000256" key="1">
    <source>
        <dbReference type="ARBA" id="ARBA00012493"/>
    </source>
</evidence>
<evidence type="ECO:0000256" key="2">
    <source>
        <dbReference type="ARBA" id="ARBA00022679"/>
    </source>
</evidence>
<sequence>MITSEKYLLYILGVNKEQLDYLLTHIEDYYYSFERVKFNKFTDKPKKNSSGEIATRQINSSKGKLKEVQTRLYDFMSKQVEIPQYVYGGVLRKNNVRNARLHQGNKYIFTTDLKSFFPSISHKQVFQMFLREGCTPAIARILTKLTTHKYQVPQGIPTSTLIANLVFKPIGMEIDQLAKEHHIKFSMFVDDITLSSKVDFKNLVPQFLAIIKKSGFRISHKKTHYQTKNPTITGVICQNNRLLAPLGYKKKIAILSKQLSTHESIKNKLQGIKAYLSIIEKSSSL</sequence>
<keyword evidence="3" id="KW-0548">Nucleotidyltransferase</keyword>
<dbReference type="InterPro" id="IPR051083">
    <property type="entry name" value="GrpII_Intron_Splice-Mob/Def"/>
</dbReference>
<keyword evidence="6 11" id="KW-0695">RNA-directed DNA polymerase</keyword>
<dbReference type="Proteomes" id="UP000022272">
    <property type="component" value="Unassembled WGS sequence"/>
</dbReference>
<keyword evidence="4" id="KW-0479">Metal-binding</keyword>
<evidence type="ECO:0000256" key="8">
    <source>
        <dbReference type="ARBA" id="ARBA00034120"/>
    </source>
</evidence>
<dbReference type="InterPro" id="IPR000477">
    <property type="entry name" value="RT_dom"/>
</dbReference>
<keyword evidence="7" id="KW-0051">Antiviral defense</keyword>
<dbReference type="Pfam" id="PF00078">
    <property type="entry name" value="RVT_1"/>
    <property type="match status" value="1"/>
</dbReference>
<protein>
    <recommendedName>
        <fullName evidence="1">RNA-directed DNA polymerase</fullName>
        <ecNumber evidence="1">2.7.7.49</ecNumber>
    </recommendedName>
</protein>
<dbReference type="GO" id="GO:0046872">
    <property type="term" value="F:metal ion binding"/>
    <property type="evidence" value="ECO:0007669"/>
    <property type="project" value="UniProtKB-KW"/>
</dbReference>
<dbReference type="EMBL" id="JGDM01000021">
    <property type="protein sequence ID" value="EXZ45540.1"/>
    <property type="molecule type" value="Genomic_DNA"/>
</dbReference>
<dbReference type="EC" id="2.7.7.49" evidence="1"/>
<dbReference type="SUPFAM" id="SSF56672">
    <property type="entry name" value="DNA/RNA polymerases"/>
    <property type="match status" value="1"/>
</dbReference>
<name>A0A015YGE3_BACFG</name>
<dbReference type="CDD" id="cd03487">
    <property type="entry name" value="RT_Bac_retron_II"/>
    <property type="match status" value="1"/>
</dbReference>
<evidence type="ECO:0000256" key="6">
    <source>
        <dbReference type="ARBA" id="ARBA00022918"/>
    </source>
</evidence>
<keyword evidence="2" id="KW-0808">Transferase</keyword>
<dbReference type="InterPro" id="IPR043502">
    <property type="entry name" value="DNA/RNA_pol_sf"/>
</dbReference>
<dbReference type="GO" id="GO:0003723">
    <property type="term" value="F:RNA binding"/>
    <property type="evidence" value="ECO:0007669"/>
    <property type="project" value="InterPro"/>
</dbReference>
<dbReference type="PANTHER" id="PTHR34047:SF7">
    <property type="entry name" value="RNA-DIRECTED DNA POLYMERASE"/>
    <property type="match status" value="1"/>
</dbReference>
<evidence type="ECO:0000256" key="5">
    <source>
        <dbReference type="ARBA" id="ARBA00022842"/>
    </source>
</evidence>
<organism evidence="11 12">
    <name type="scientific">Bacteroides fragilis str. 2-F-2 #4</name>
    <dbReference type="NCBI Taxonomy" id="1339280"/>
    <lineage>
        <taxon>Bacteria</taxon>
        <taxon>Pseudomonadati</taxon>
        <taxon>Bacteroidota</taxon>
        <taxon>Bacteroidia</taxon>
        <taxon>Bacteroidales</taxon>
        <taxon>Bacteroidaceae</taxon>
        <taxon>Bacteroides</taxon>
    </lineage>
</organism>
<evidence type="ECO:0000313" key="12">
    <source>
        <dbReference type="Proteomes" id="UP000022272"/>
    </source>
</evidence>
<feature type="domain" description="Reverse transcriptase" evidence="10">
    <location>
        <begin position="54"/>
        <end position="235"/>
    </location>
</feature>
<comment type="similarity">
    <text evidence="8">Belongs to the bacterial reverse transcriptase family.</text>
</comment>
<comment type="caution">
    <text evidence="11">The sequence shown here is derived from an EMBL/GenBank/DDBJ whole genome shotgun (WGS) entry which is preliminary data.</text>
</comment>
<reference evidence="11 12" key="1">
    <citation type="submission" date="2014-02" db="EMBL/GenBank/DDBJ databases">
        <authorList>
            <person name="Sears C."/>
            <person name="Carroll K."/>
            <person name="Sack B.R."/>
            <person name="Qadri F."/>
            <person name="Myers L.L."/>
            <person name="Chung G.-T."/>
            <person name="Escheverria P."/>
            <person name="Fraser C.M."/>
            <person name="Sadzewicz L."/>
            <person name="Shefchek K.A."/>
            <person name="Tallon L."/>
            <person name="Das S.P."/>
            <person name="Daugherty S."/>
            <person name="Mongodin E.F."/>
        </authorList>
    </citation>
    <scope>NUCLEOTIDE SEQUENCE [LARGE SCALE GENOMIC DNA]</scope>
    <source>
        <strain evidence="11 12">2-F-2 #4</strain>
    </source>
</reference>
<dbReference type="AlphaFoldDB" id="A0A015YGE3"/>
<dbReference type="PANTHER" id="PTHR34047">
    <property type="entry name" value="NUCLEAR INTRON MATURASE 1, MITOCHONDRIAL-RELATED"/>
    <property type="match status" value="1"/>
</dbReference>
<evidence type="ECO:0000256" key="7">
    <source>
        <dbReference type="ARBA" id="ARBA00023118"/>
    </source>
</evidence>
<dbReference type="GO" id="GO:0003964">
    <property type="term" value="F:RNA-directed DNA polymerase activity"/>
    <property type="evidence" value="ECO:0007669"/>
    <property type="project" value="UniProtKB-KW"/>
</dbReference>
<accession>A0A015YGE3</accession>